<dbReference type="EC" id="2.3.1.-" evidence="2"/>
<name>A0ABY4E0W3_9NEIS</name>
<proteinExistence type="predicted"/>
<accession>A0ABY4E0W3</accession>
<evidence type="ECO:0000313" key="2">
    <source>
        <dbReference type="EMBL" id="UOO89439.1"/>
    </source>
</evidence>
<sequence length="153" mass="17149">MLNQFETIIEPFAALSLIQLQQIMQLRQQVFMLEQHSLYLDADNNDVNATHVMVYDGAKLAAYARIVPPHLSIPHAQIGRVVVASAYRGQNLGTEVFQAALDTAQRQFPQLDVVIAAQTPLQAWYQRFGFVSEGEVFDDGGVEHVKMRLVHTA</sequence>
<keyword evidence="2" id="KW-0808">Transferase</keyword>
<protein>
    <submittedName>
        <fullName evidence="2">GNAT family N-acetyltransferase</fullName>
        <ecNumber evidence="2">2.3.1.-</ecNumber>
    </submittedName>
</protein>
<keyword evidence="3" id="KW-1185">Reference proteome</keyword>
<dbReference type="EMBL" id="CP091511">
    <property type="protein sequence ID" value="UOO89439.1"/>
    <property type="molecule type" value="Genomic_DNA"/>
</dbReference>
<dbReference type="RefSeq" id="WP_058357131.1">
    <property type="nucleotide sequence ID" value="NZ_CABKVG010000010.1"/>
</dbReference>
<feature type="domain" description="N-acetyltransferase" evidence="1">
    <location>
        <begin position="10"/>
        <end position="152"/>
    </location>
</feature>
<dbReference type="SUPFAM" id="SSF55729">
    <property type="entry name" value="Acyl-CoA N-acyltransferases (Nat)"/>
    <property type="match status" value="1"/>
</dbReference>
<dbReference type="InterPro" id="IPR000182">
    <property type="entry name" value="GNAT_dom"/>
</dbReference>
<dbReference type="Gene3D" id="3.40.630.30">
    <property type="match status" value="1"/>
</dbReference>
<evidence type="ECO:0000259" key="1">
    <source>
        <dbReference type="PROSITE" id="PS51186"/>
    </source>
</evidence>
<dbReference type="Proteomes" id="UP000832011">
    <property type="component" value="Chromosome"/>
</dbReference>
<dbReference type="PROSITE" id="PS51186">
    <property type="entry name" value="GNAT"/>
    <property type="match status" value="1"/>
</dbReference>
<evidence type="ECO:0000313" key="3">
    <source>
        <dbReference type="Proteomes" id="UP000832011"/>
    </source>
</evidence>
<reference evidence="2 3" key="1">
    <citation type="journal article" date="2022" name="Res Sq">
        <title>Evolution of multicellular longitudinally dividing oral cavity symbionts (Neisseriaceae).</title>
        <authorList>
            <person name="Nyongesa S."/>
            <person name="Weber P."/>
            <person name="Bernet E."/>
            <person name="Pullido F."/>
            <person name="Nieckarz M."/>
            <person name="Delaby M."/>
            <person name="Nieves C."/>
            <person name="Viehboeck T."/>
            <person name="Krause N."/>
            <person name="Rivera-Millot A."/>
            <person name="Nakamura A."/>
            <person name="Vischer N."/>
            <person name="VanNieuwenhze M."/>
            <person name="Brun Y."/>
            <person name="Cava F."/>
            <person name="Bulgheresi S."/>
            <person name="Veyrier F."/>
        </authorList>
    </citation>
    <scope>NUCLEOTIDE SEQUENCE [LARGE SCALE GENOMIC DNA]</scope>
    <source>
        <strain evidence="2 3">SN4</strain>
    </source>
</reference>
<dbReference type="InterPro" id="IPR016181">
    <property type="entry name" value="Acyl_CoA_acyltransferase"/>
</dbReference>
<dbReference type="Pfam" id="PF13673">
    <property type="entry name" value="Acetyltransf_10"/>
    <property type="match status" value="1"/>
</dbReference>
<organism evidence="2 3">
    <name type="scientific">Vitreoscilla massiliensis</name>
    <dbReference type="NCBI Taxonomy" id="1689272"/>
    <lineage>
        <taxon>Bacteria</taxon>
        <taxon>Pseudomonadati</taxon>
        <taxon>Pseudomonadota</taxon>
        <taxon>Betaproteobacteria</taxon>
        <taxon>Neisseriales</taxon>
        <taxon>Neisseriaceae</taxon>
        <taxon>Vitreoscilla</taxon>
    </lineage>
</organism>
<keyword evidence="2" id="KW-0012">Acyltransferase</keyword>
<dbReference type="GO" id="GO:0016746">
    <property type="term" value="F:acyltransferase activity"/>
    <property type="evidence" value="ECO:0007669"/>
    <property type="project" value="UniProtKB-KW"/>
</dbReference>
<dbReference type="CDD" id="cd04301">
    <property type="entry name" value="NAT_SF"/>
    <property type="match status" value="1"/>
</dbReference>
<gene>
    <name evidence="2" type="ORF">LVJ82_00185</name>
</gene>